<dbReference type="InterPro" id="IPR000120">
    <property type="entry name" value="Amidase"/>
</dbReference>
<dbReference type="InterPro" id="IPR036928">
    <property type="entry name" value="AS_sf"/>
</dbReference>
<comment type="similarity">
    <text evidence="2">Belongs to the amidase family.</text>
</comment>
<dbReference type="GO" id="GO:0004040">
    <property type="term" value="F:amidase activity"/>
    <property type="evidence" value="ECO:0007669"/>
    <property type="project" value="UniProtKB-EC"/>
</dbReference>
<accession>A0A9X3LSB4</accession>
<feature type="domain" description="Amidase" evidence="4">
    <location>
        <begin position="9"/>
        <end position="140"/>
    </location>
</feature>
<evidence type="ECO:0000256" key="3">
    <source>
        <dbReference type="ARBA" id="ARBA00012922"/>
    </source>
</evidence>
<dbReference type="PANTHER" id="PTHR11895:SF7">
    <property type="entry name" value="GLUTAMYL-TRNA(GLN) AMIDOTRANSFERASE SUBUNIT A, MITOCHONDRIAL"/>
    <property type="match status" value="1"/>
</dbReference>
<comment type="catalytic activity">
    <reaction evidence="1">
        <text>a monocarboxylic acid amide + H2O = a monocarboxylate + NH4(+)</text>
        <dbReference type="Rhea" id="RHEA:12020"/>
        <dbReference type="ChEBI" id="CHEBI:15377"/>
        <dbReference type="ChEBI" id="CHEBI:28938"/>
        <dbReference type="ChEBI" id="CHEBI:35757"/>
        <dbReference type="ChEBI" id="CHEBI:83628"/>
        <dbReference type="EC" id="3.5.1.4"/>
    </reaction>
</comment>
<evidence type="ECO:0000313" key="5">
    <source>
        <dbReference type="EMBL" id="MCZ9293337.1"/>
    </source>
</evidence>
<dbReference type="PROSITE" id="PS00571">
    <property type="entry name" value="AMIDASES"/>
    <property type="match status" value="1"/>
</dbReference>
<proteinExistence type="inferred from homology"/>
<sequence>MHPAFTYLDDSVRPRPVGRLAGWVIPAKDLSDVAGMPTTMGNPAREYVARTTSQFLSKLQHQGAAINGKTVTAELGATVYAERVPELVSPAYPGATPGGSSSGAAVVVAEGLHRAAHGSDAGGSLRVPAAACEVVSFKPSGRGTVDGFLTRTVADQLTLHRLTPHAYRRLRLGICTSPLFTPGAPVDEKRIAVVERAGEVLEALVGVDKHVLKPFSGAERAFGYFRTLITHKFADVDPADSEYVAWLRREGRALTPGDVTLAQQQAAGLATHVAAQWDVDVLLTPTIATDPPAVNYFPGLSPADSFMAQTEWTPWCSLFNLTGGPAIAVGPVHLGGLTVDDATVLQLAQAIEPVVRQWR</sequence>
<dbReference type="EMBL" id="JAKMUS010000002">
    <property type="protein sequence ID" value="MCZ9293337.1"/>
    <property type="molecule type" value="Genomic_DNA"/>
</dbReference>
<dbReference type="Gene3D" id="3.90.1300.10">
    <property type="entry name" value="Amidase signature (AS) domain"/>
    <property type="match status" value="1"/>
</dbReference>
<evidence type="ECO:0000256" key="2">
    <source>
        <dbReference type="ARBA" id="ARBA00009199"/>
    </source>
</evidence>
<dbReference type="SUPFAM" id="SSF75304">
    <property type="entry name" value="Amidase signature (AS) enzymes"/>
    <property type="match status" value="1"/>
</dbReference>
<keyword evidence="6" id="KW-1185">Reference proteome</keyword>
<dbReference type="Proteomes" id="UP001146468">
    <property type="component" value="Unassembled WGS sequence"/>
</dbReference>
<dbReference type="EC" id="3.5.1.4" evidence="3"/>
<dbReference type="Pfam" id="PF01425">
    <property type="entry name" value="Amidase"/>
    <property type="match status" value="1"/>
</dbReference>
<protein>
    <recommendedName>
        <fullName evidence="3">amidase</fullName>
        <ecNumber evidence="3">3.5.1.4</ecNumber>
    </recommendedName>
</protein>
<evidence type="ECO:0000256" key="1">
    <source>
        <dbReference type="ARBA" id="ARBA00001311"/>
    </source>
</evidence>
<gene>
    <name evidence="5" type="ORF">L8U60_02375</name>
</gene>
<organism evidence="5 6">
    <name type="scientific">Corynebacterium meitnerae</name>
    <dbReference type="NCBI Taxonomy" id="2913498"/>
    <lineage>
        <taxon>Bacteria</taxon>
        <taxon>Bacillati</taxon>
        <taxon>Actinomycetota</taxon>
        <taxon>Actinomycetes</taxon>
        <taxon>Mycobacteriales</taxon>
        <taxon>Corynebacteriaceae</taxon>
        <taxon>Corynebacterium</taxon>
    </lineage>
</organism>
<evidence type="ECO:0000259" key="4">
    <source>
        <dbReference type="Pfam" id="PF01425"/>
    </source>
</evidence>
<dbReference type="InterPro" id="IPR023631">
    <property type="entry name" value="Amidase_dom"/>
</dbReference>
<dbReference type="InterPro" id="IPR020556">
    <property type="entry name" value="Amidase_CS"/>
</dbReference>
<reference evidence="5" key="1">
    <citation type="submission" date="2022-02" db="EMBL/GenBank/DDBJ databases">
        <title>Corynebacterium sp. from urogenital microbiome.</title>
        <authorList>
            <person name="Cappelli E.A."/>
            <person name="Ribeiro T.G."/>
            <person name="Peixe L."/>
        </authorList>
    </citation>
    <scope>NUCLEOTIDE SEQUENCE</scope>
    <source>
        <strain evidence="5">C8Ua_172</strain>
    </source>
</reference>
<dbReference type="RefSeq" id="WP_269964792.1">
    <property type="nucleotide sequence ID" value="NZ_JAKMUS010000002.1"/>
</dbReference>
<comment type="caution">
    <text evidence="5">The sequence shown here is derived from an EMBL/GenBank/DDBJ whole genome shotgun (WGS) entry which is preliminary data.</text>
</comment>
<dbReference type="AlphaFoldDB" id="A0A9X3LSB4"/>
<evidence type="ECO:0000313" key="6">
    <source>
        <dbReference type="Proteomes" id="UP001146468"/>
    </source>
</evidence>
<name>A0A9X3LSB4_9CORY</name>
<dbReference type="PANTHER" id="PTHR11895">
    <property type="entry name" value="TRANSAMIDASE"/>
    <property type="match status" value="1"/>
</dbReference>